<feature type="signal peptide" evidence="1">
    <location>
        <begin position="1"/>
        <end position="33"/>
    </location>
</feature>
<sequence>MLSNKKFSSRSMCVLAETVLLLALLLASGCSKSDDKEVESPDIALNKNELVLEKGKTERLIASFTPGDASDKGHTWSSSVPGVATVDETGMVTAVELGEAVITTTSLVGKKTATCKVTVVDKVVNVTGVSINPIDTTMVVGDDVTLEATVIPDNATNKAVAWSSEDNSIATVDRDGKVTAVAEGKVAIKATTNNGSKTASCQITVLNKGVIISAPEVSAVTSISALVTGTAKAFGVKISEVGICYSTTPSPTINDKKVSLSGESLSYTLTKLEANTTYYVRIYAITDGSAKYGDQAMFATKTTVDISIPQITSVSTSTAYIQGTITTYGLQTEEIGICYSISPMPTIADTKVILSNNNIAYTLNDLQPETTYYVRIFAKLNGDYYYGETGEFTTTGIIKTHFEATDIYEDKIILISAAPSGITTINVCYGTSPNPKITDNTTTASLESDGKLHLELTALKPGTTYYIRPYNRIESKVEYFDDEVFIQTIGGDFSIDLKINGCEKDMSEMYTTRYKLYLEIVYDIKITGTYLVEAVGDNSYLKKNTDYSKSIYLENGRGSFYFRKDGGWKEFNGIGAYYLVFPYETDLKFTNIDDDIRYHYILKEKGLYYFD</sequence>
<dbReference type="EMBL" id="JACRTF010000001">
    <property type="protein sequence ID" value="MBC8592664.1"/>
    <property type="molecule type" value="Genomic_DNA"/>
</dbReference>
<accession>A0A926INW2</accession>
<dbReference type="SUPFAM" id="SSF49265">
    <property type="entry name" value="Fibronectin type III"/>
    <property type="match status" value="1"/>
</dbReference>
<evidence type="ECO:0000313" key="4">
    <source>
        <dbReference type="Proteomes" id="UP000651085"/>
    </source>
</evidence>
<dbReference type="InterPro" id="IPR008964">
    <property type="entry name" value="Invasin/intimin_cell_adhesion"/>
</dbReference>
<evidence type="ECO:0000313" key="3">
    <source>
        <dbReference type="EMBL" id="MBC8592664.1"/>
    </source>
</evidence>
<dbReference type="Pfam" id="PF02368">
    <property type="entry name" value="Big_2"/>
    <property type="match status" value="2"/>
</dbReference>
<dbReference type="PROSITE" id="PS50853">
    <property type="entry name" value="FN3"/>
    <property type="match status" value="1"/>
</dbReference>
<organism evidence="3 4">
    <name type="scientific">Jilunia laotingensis</name>
    <dbReference type="NCBI Taxonomy" id="2763675"/>
    <lineage>
        <taxon>Bacteria</taxon>
        <taxon>Pseudomonadati</taxon>
        <taxon>Bacteroidota</taxon>
        <taxon>Bacteroidia</taxon>
        <taxon>Bacteroidales</taxon>
        <taxon>Bacteroidaceae</taxon>
        <taxon>Jilunia</taxon>
    </lineage>
</organism>
<feature type="chain" id="PRO_5037289014" evidence="1">
    <location>
        <begin position="34"/>
        <end position="611"/>
    </location>
</feature>
<dbReference type="Proteomes" id="UP000651085">
    <property type="component" value="Unassembled WGS sequence"/>
</dbReference>
<gene>
    <name evidence="3" type="ORF">H8744_05245</name>
</gene>
<dbReference type="RefSeq" id="WP_262433836.1">
    <property type="nucleotide sequence ID" value="NZ_JACRTF010000001.1"/>
</dbReference>
<dbReference type="PROSITE" id="PS51257">
    <property type="entry name" value="PROKAR_LIPOPROTEIN"/>
    <property type="match status" value="1"/>
</dbReference>
<evidence type="ECO:0000256" key="1">
    <source>
        <dbReference type="SAM" id="SignalP"/>
    </source>
</evidence>
<dbReference type="SUPFAM" id="SSF49373">
    <property type="entry name" value="Invasin/intimin cell-adhesion fragments"/>
    <property type="match status" value="2"/>
</dbReference>
<proteinExistence type="predicted"/>
<keyword evidence="1" id="KW-0732">Signal</keyword>
<dbReference type="SMART" id="SM00635">
    <property type="entry name" value="BID_2"/>
    <property type="match status" value="2"/>
</dbReference>
<reference evidence="3" key="1">
    <citation type="submission" date="2020-08" db="EMBL/GenBank/DDBJ databases">
        <title>Genome public.</title>
        <authorList>
            <person name="Liu C."/>
            <person name="Sun Q."/>
        </authorList>
    </citation>
    <scope>NUCLEOTIDE SEQUENCE</scope>
    <source>
        <strain evidence="3">N12</strain>
    </source>
</reference>
<dbReference type="InterPro" id="IPR003961">
    <property type="entry name" value="FN3_dom"/>
</dbReference>
<keyword evidence="4" id="KW-1185">Reference proteome</keyword>
<dbReference type="Gene3D" id="2.60.40.1080">
    <property type="match status" value="2"/>
</dbReference>
<dbReference type="InterPro" id="IPR013783">
    <property type="entry name" value="Ig-like_fold"/>
</dbReference>
<feature type="domain" description="Fibronectin type-III" evidence="2">
    <location>
        <begin position="211"/>
        <end position="306"/>
    </location>
</feature>
<dbReference type="Gene3D" id="2.60.40.10">
    <property type="entry name" value="Immunoglobulins"/>
    <property type="match status" value="2"/>
</dbReference>
<protein>
    <submittedName>
        <fullName evidence="3">Ig-like domain-containing protein</fullName>
    </submittedName>
</protein>
<name>A0A926INW2_9BACT</name>
<comment type="caution">
    <text evidence="3">The sequence shown here is derived from an EMBL/GenBank/DDBJ whole genome shotgun (WGS) entry which is preliminary data.</text>
</comment>
<dbReference type="InterPro" id="IPR036116">
    <property type="entry name" value="FN3_sf"/>
</dbReference>
<evidence type="ECO:0000259" key="2">
    <source>
        <dbReference type="PROSITE" id="PS50853"/>
    </source>
</evidence>
<dbReference type="AlphaFoldDB" id="A0A926INW2"/>
<dbReference type="InterPro" id="IPR003343">
    <property type="entry name" value="Big_2"/>
</dbReference>